<keyword evidence="11" id="KW-0326">Glycosidase</keyword>
<dbReference type="Pfam" id="PF00633">
    <property type="entry name" value="HHH"/>
    <property type="match status" value="1"/>
</dbReference>
<dbReference type="InterPro" id="IPR011257">
    <property type="entry name" value="DNA_glycosylase"/>
</dbReference>
<evidence type="ECO:0000256" key="10">
    <source>
        <dbReference type="ARBA" id="ARBA00023239"/>
    </source>
</evidence>
<evidence type="ECO:0000313" key="15">
    <source>
        <dbReference type="Proteomes" id="UP001190700"/>
    </source>
</evidence>
<sequence>MDVSGYGRNHGVSREQAHVEAQYDPILRPQILEARPRSGKEILPQYSSIMGVAKRAARSTLAVAALAIAAAPRTRGQGISGPPPCLQGMAGHVVRGEPVRTGEHVPFPGTRSSRRHVKKLSTRPTFSVVAAGRGVVSLGESCLDSEADRGVATLSSLRVADLRARLKEAGLSTSGLKAELLSRLEEHLLISTAPVAATAGTQKGAAAAVVKFPKKGTKKEEASIDPTLEQSGQAPKRKLAMALEAATSNGTPAAKRRAKRSPSAERSPRKRTPAAKAPVAPPKGWRGTYDLIVELRADRTAVVDSMGSEAIDEDAAHDTPLEVRRYQTLVSLMLSSQTKDTVNAATMVRLREWGLTVDHILDRTSDEQLFELIKAVGFNNTKVKNIRRATQILRDEYGSNVPDSLEQLMALPGVGPKMALIVLRVSFGRTEGISVDTHVHRIANQLGWTGGQPGETKTKQPEQTRAALEQWIPTDLWPDVNILLVGLGQEVQTEREKLLAKCRACSDPPAALHLMQLLGLRLDDSGQRLVSPRKPNKTDE</sequence>
<keyword evidence="9" id="KW-0234">DNA repair</keyword>
<dbReference type="PANTHER" id="PTHR43286">
    <property type="entry name" value="ENDONUCLEASE III-LIKE PROTEIN 1"/>
    <property type="match status" value="1"/>
</dbReference>
<dbReference type="Gene3D" id="1.10.340.30">
    <property type="entry name" value="Hypothetical protein, domain 2"/>
    <property type="match status" value="1"/>
</dbReference>
<dbReference type="SMART" id="SM00478">
    <property type="entry name" value="ENDO3c"/>
    <property type="match status" value="1"/>
</dbReference>
<keyword evidence="6" id="KW-0378">Hydrolase</keyword>
<feature type="domain" description="SAP" evidence="13">
    <location>
        <begin position="154"/>
        <end position="188"/>
    </location>
</feature>
<dbReference type="FunFam" id="1.10.340.30:FF:000005">
    <property type="entry name" value="Endonuclease III-like protein 1"/>
    <property type="match status" value="1"/>
</dbReference>
<dbReference type="InterPro" id="IPR003034">
    <property type="entry name" value="SAP_dom"/>
</dbReference>
<keyword evidence="7" id="KW-0408">Iron</keyword>
<dbReference type="GO" id="GO:0003677">
    <property type="term" value="F:DNA binding"/>
    <property type="evidence" value="ECO:0007669"/>
    <property type="project" value="InterPro"/>
</dbReference>
<dbReference type="InterPro" id="IPR036361">
    <property type="entry name" value="SAP_dom_sf"/>
</dbReference>
<evidence type="ECO:0000256" key="6">
    <source>
        <dbReference type="ARBA" id="ARBA00022801"/>
    </source>
</evidence>
<evidence type="ECO:0000256" key="8">
    <source>
        <dbReference type="ARBA" id="ARBA00023014"/>
    </source>
</evidence>
<dbReference type="Pfam" id="PF02037">
    <property type="entry name" value="SAP"/>
    <property type="match status" value="1"/>
</dbReference>
<organism evidence="14 15">
    <name type="scientific">Cymbomonas tetramitiformis</name>
    <dbReference type="NCBI Taxonomy" id="36881"/>
    <lineage>
        <taxon>Eukaryota</taxon>
        <taxon>Viridiplantae</taxon>
        <taxon>Chlorophyta</taxon>
        <taxon>Pyramimonadophyceae</taxon>
        <taxon>Pyramimonadales</taxon>
        <taxon>Pyramimonadaceae</taxon>
        <taxon>Cymbomonas</taxon>
    </lineage>
</organism>
<dbReference type="GO" id="GO:0140078">
    <property type="term" value="F:class I DNA-(apurinic or apyrimidinic site) endonuclease activity"/>
    <property type="evidence" value="ECO:0007669"/>
    <property type="project" value="UniProtKB-EC"/>
</dbReference>
<dbReference type="PROSITE" id="PS01155">
    <property type="entry name" value="ENDONUCLEASE_III_2"/>
    <property type="match status" value="1"/>
</dbReference>
<dbReference type="AlphaFoldDB" id="A0AAE0L0Q9"/>
<dbReference type="InterPro" id="IPR003265">
    <property type="entry name" value="HhH-GPD_domain"/>
</dbReference>
<keyword evidence="3" id="KW-0004">4Fe-4S</keyword>
<evidence type="ECO:0000256" key="1">
    <source>
        <dbReference type="ARBA" id="ARBA00008343"/>
    </source>
</evidence>
<evidence type="ECO:0000256" key="9">
    <source>
        <dbReference type="ARBA" id="ARBA00023204"/>
    </source>
</evidence>
<evidence type="ECO:0000256" key="11">
    <source>
        <dbReference type="ARBA" id="ARBA00023295"/>
    </source>
</evidence>
<dbReference type="InterPro" id="IPR000445">
    <property type="entry name" value="HhH_motif"/>
</dbReference>
<keyword evidence="10" id="KW-0456">Lyase</keyword>
<dbReference type="SUPFAM" id="SSF48150">
    <property type="entry name" value="DNA-glycosylase"/>
    <property type="match status" value="1"/>
</dbReference>
<evidence type="ECO:0000256" key="7">
    <source>
        <dbReference type="ARBA" id="ARBA00023004"/>
    </source>
</evidence>
<dbReference type="CDD" id="cd00056">
    <property type="entry name" value="ENDO3c"/>
    <property type="match status" value="1"/>
</dbReference>
<evidence type="ECO:0000256" key="4">
    <source>
        <dbReference type="ARBA" id="ARBA00022723"/>
    </source>
</evidence>
<keyword evidence="15" id="KW-1185">Reference proteome</keyword>
<accession>A0AAE0L0Q9</accession>
<dbReference type="SMART" id="SM00513">
    <property type="entry name" value="SAP"/>
    <property type="match status" value="1"/>
</dbReference>
<dbReference type="Gene3D" id="1.10.1670.10">
    <property type="entry name" value="Helix-hairpin-Helix base-excision DNA repair enzymes (C-terminal)"/>
    <property type="match status" value="1"/>
</dbReference>
<dbReference type="InterPro" id="IPR023170">
    <property type="entry name" value="HhH_base_excis_C"/>
</dbReference>
<dbReference type="GO" id="GO:0051539">
    <property type="term" value="F:4 iron, 4 sulfur cluster binding"/>
    <property type="evidence" value="ECO:0007669"/>
    <property type="project" value="UniProtKB-KW"/>
</dbReference>
<gene>
    <name evidence="14" type="ORF">CYMTET_23994</name>
</gene>
<dbReference type="SUPFAM" id="SSF68906">
    <property type="entry name" value="SAP domain"/>
    <property type="match status" value="1"/>
</dbReference>
<dbReference type="Gene3D" id="1.10.720.30">
    <property type="entry name" value="SAP domain"/>
    <property type="match status" value="1"/>
</dbReference>
<name>A0AAE0L0Q9_9CHLO</name>
<dbReference type="GO" id="GO:0005634">
    <property type="term" value="C:nucleus"/>
    <property type="evidence" value="ECO:0007669"/>
    <property type="project" value="TreeGrafter"/>
</dbReference>
<dbReference type="PROSITE" id="PS50800">
    <property type="entry name" value="SAP"/>
    <property type="match status" value="1"/>
</dbReference>
<feature type="region of interest" description="Disordered" evidence="12">
    <location>
        <begin position="214"/>
        <end position="282"/>
    </location>
</feature>
<evidence type="ECO:0000259" key="13">
    <source>
        <dbReference type="PROSITE" id="PS50800"/>
    </source>
</evidence>
<reference evidence="14 15" key="1">
    <citation type="journal article" date="2015" name="Genome Biol. Evol.">
        <title>Comparative Genomics of a Bacterivorous Green Alga Reveals Evolutionary Causalities and Consequences of Phago-Mixotrophic Mode of Nutrition.</title>
        <authorList>
            <person name="Burns J.A."/>
            <person name="Paasch A."/>
            <person name="Narechania A."/>
            <person name="Kim E."/>
        </authorList>
    </citation>
    <scope>NUCLEOTIDE SEQUENCE [LARGE SCALE GENOMIC DNA]</scope>
    <source>
        <strain evidence="14 15">PLY_AMNH</strain>
    </source>
</reference>
<dbReference type="GO" id="GO:0006285">
    <property type="term" value="P:base-excision repair, AP site formation"/>
    <property type="evidence" value="ECO:0007669"/>
    <property type="project" value="TreeGrafter"/>
</dbReference>
<evidence type="ECO:0000313" key="14">
    <source>
        <dbReference type="EMBL" id="KAK3267455.1"/>
    </source>
</evidence>
<dbReference type="GO" id="GO:0046872">
    <property type="term" value="F:metal ion binding"/>
    <property type="evidence" value="ECO:0007669"/>
    <property type="project" value="UniProtKB-KW"/>
</dbReference>
<evidence type="ECO:0000256" key="5">
    <source>
        <dbReference type="ARBA" id="ARBA00022763"/>
    </source>
</evidence>
<evidence type="ECO:0000256" key="2">
    <source>
        <dbReference type="ARBA" id="ARBA00012720"/>
    </source>
</evidence>
<dbReference type="EC" id="4.2.99.18" evidence="2"/>
<proteinExistence type="inferred from homology"/>
<dbReference type="EMBL" id="LGRX02012400">
    <property type="protein sequence ID" value="KAK3267455.1"/>
    <property type="molecule type" value="Genomic_DNA"/>
</dbReference>
<comment type="caution">
    <text evidence="14">The sequence shown here is derived from an EMBL/GenBank/DDBJ whole genome shotgun (WGS) entry which is preliminary data.</text>
</comment>
<dbReference type="GO" id="GO:0000703">
    <property type="term" value="F:oxidized pyrimidine nucleobase lesion DNA N-glycosylase activity"/>
    <property type="evidence" value="ECO:0007669"/>
    <property type="project" value="TreeGrafter"/>
</dbReference>
<evidence type="ECO:0000256" key="12">
    <source>
        <dbReference type="SAM" id="MobiDB-lite"/>
    </source>
</evidence>
<keyword evidence="8" id="KW-0411">Iron-sulfur</keyword>
<dbReference type="GO" id="GO:0006289">
    <property type="term" value="P:nucleotide-excision repair"/>
    <property type="evidence" value="ECO:0007669"/>
    <property type="project" value="TreeGrafter"/>
</dbReference>
<dbReference type="InterPro" id="IPR004036">
    <property type="entry name" value="Endonuclease-III-like_CS2"/>
</dbReference>
<protein>
    <recommendedName>
        <fullName evidence="2">DNA-(apurinic or apyrimidinic site) lyase</fullName>
        <ecNumber evidence="2">4.2.99.18</ecNumber>
    </recommendedName>
</protein>
<keyword evidence="5" id="KW-0227">DNA damage</keyword>
<dbReference type="Proteomes" id="UP001190700">
    <property type="component" value="Unassembled WGS sequence"/>
</dbReference>
<dbReference type="PANTHER" id="PTHR43286:SF1">
    <property type="entry name" value="ENDONUCLEASE III-LIKE PROTEIN 1"/>
    <property type="match status" value="1"/>
</dbReference>
<dbReference type="Pfam" id="PF00730">
    <property type="entry name" value="HhH-GPD"/>
    <property type="match status" value="1"/>
</dbReference>
<evidence type="ECO:0000256" key="3">
    <source>
        <dbReference type="ARBA" id="ARBA00022485"/>
    </source>
</evidence>
<keyword evidence="4" id="KW-0479">Metal-binding</keyword>
<comment type="similarity">
    <text evidence="1">Belongs to the Nth/MutY family.</text>
</comment>